<evidence type="ECO:0000256" key="1">
    <source>
        <dbReference type="SAM" id="Phobius"/>
    </source>
</evidence>
<feature type="transmembrane region" description="Helical" evidence="1">
    <location>
        <begin position="28"/>
        <end position="45"/>
    </location>
</feature>
<keyword evidence="1" id="KW-1133">Transmembrane helix</keyword>
<sequence>MLIICDSVNFEFFIFNTLLGVSRYCKSLYLSIALFLGGITCRILLQLFCGIARKYHQFEGDEPSFYYDQCLLMLNTVDKHGFQLIHSIQYLCQLRLSIMVHLVH</sequence>
<dbReference type="EMBL" id="RRYP01030923">
    <property type="protein sequence ID" value="TNV71050.1"/>
    <property type="molecule type" value="Genomic_DNA"/>
</dbReference>
<evidence type="ECO:0000313" key="2">
    <source>
        <dbReference type="EMBL" id="TNV71050.1"/>
    </source>
</evidence>
<organism evidence="2 3">
    <name type="scientific">Halteria grandinella</name>
    <dbReference type="NCBI Taxonomy" id="5974"/>
    <lineage>
        <taxon>Eukaryota</taxon>
        <taxon>Sar</taxon>
        <taxon>Alveolata</taxon>
        <taxon>Ciliophora</taxon>
        <taxon>Intramacronucleata</taxon>
        <taxon>Spirotrichea</taxon>
        <taxon>Stichotrichia</taxon>
        <taxon>Sporadotrichida</taxon>
        <taxon>Halteriidae</taxon>
        <taxon>Halteria</taxon>
    </lineage>
</organism>
<name>A0A8J8NAR2_HALGN</name>
<evidence type="ECO:0000313" key="3">
    <source>
        <dbReference type="Proteomes" id="UP000785679"/>
    </source>
</evidence>
<keyword evidence="3" id="KW-1185">Reference proteome</keyword>
<comment type="caution">
    <text evidence="2">The sequence shown here is derived from an EMBL/GenBank/DDBJ whole genome shotgun (WGS) entry which is preliminary data.</text>
</comment>
<protein>
    <submittedName>
        <fullName evidence="2">Uncharacterized protein</fullName>
    </submittedName>
</protein>
<accession>A0A8J8NAR2</accession>
<gene>
    <name evidence="2" type="ORF">FGO68_gene15422</name>
</gene>
<dbReference type="AlphaFoldDB" id="A0A8J8NAR2"/>
<dbReference type="Proteomes" id="UP000785679">
    <property type="component" value="Unassembled WGS sequence"/>
</dbReference>
<reference evidence="2" key="1">
    <citation type="submission" date="2019-06" db="EMBL/GenBank/DDBJ databases">
        <authorList>
            <person name="Zheng W."/>
        </authorList>
    </citation>
    <scope>NUCLEOTIDE SEQUENCE</scope>
    <source>
        <strain evidence="2">QDHG01</strain>
    </source>
</reference>
<keyword evidence="1" id="KW-0812">Transmembrane</keyword>
<keyword evidence="1" id="KW-0472">Membrane</keyword>
<proteinExistence type="predicted"/>